<proteinExistence type="predicted"/>
<protein>
    <submittedName>
        <fullName evidence="1">Uncharacterized protein</fullName>
    </submittedName>
</protein>
<sequence length="564" mass="59255">MRTHNGWEGTYAPGGGYAHTLVAGPDGAVGGGPGHGDWRPIDHSTDGGDGDGSGGSGAGRFRGWDLLKLPGYGRPGGGWLRAGLARPATVCVAVGGFMIGWGGAWEDPGAVRGEWTRVGVAAVPPEERSRWGDPIMMTLPPLASVYCRQAPAGVLSLGMVGARGQGAMPGFEDAPGGYDLLLGEADGSAPVPPRQVDELRGEVAQAGKPCPRALHDLWVVSSSDEADGDTAGRVWATWHPQLDPIYYCSFGHEHGSSPARIPGLAPPPFGLVAWKNGREDESHIGFKGYAFRVDSVYYYLTVHIDTTSMRRAHTRTHTVSLAAVNDQGATLLDVRCKGDFGFGFTLPSDFMSNFRFLALGADEAAIQAAAEADPARQPIHHSRRINVVVPGGDPSIDEADLPVGRYEEWRGGLGYCTSSPESGAGMTIDIKDPITGCRSLGCPGSDEEPVELAPTADVPRNVFVPSRGLRRDLILDAVTVGRGSCPGLDGISADTWYTNAACSRVMSGPGPEAVRQMADAAWSGATLDGKYGSEDSWSGWYSPMGRSSSDGGFEAVDGAVGRHN</sequence>
<keyword evidence="2" id="KW-1185">Reference proteome</keyword>
<reference evidence="1" key="1">
    <citation type="submission" date="2019-11" db="EMBL/GenBank/DDBJ databases">
        <title>Nori genome reveals adaptations in red seaweeds to the harsh intertidal environment.</title>
        <authorList>
            <person name="Wang D."/>
            <person name="Mao Y."/>
        </authorList>
    </citation>
    <scope>NUCLEOTIDE SEQUENCE</scope>
    <source>
        <tissue evidence="1">Gametophyte</tissue>
    </source>
</reference>
<evidence type="ECO:0000313" key="1">
    <source>
        <dbReference type="EMBL" id="KAK1861623.1"/>
    </source>
</evidence>
<name>A0ACC3BUP1_PYRYE</name>
<accession>A0ACC3BUP1</accession>
<gene>
    <name evidence="1" type="ORF">I4F81_004205</name>
</gene>
<dbReference type="Proteomes" id="UP000798662">
    <property type="component" value="Chromosome 1"/>
</dbReference>
<comment type="caution">
    <text evidence="1">The sequence shown here is derived from an EMBL/GenBank/DDBJ whole genome shotgun (WGS) entry which is preliminary data.</text>
</comment>
<organism evidence="1 2">
    <name type="scientific">Pyropia yezoensis</name>
    <name type="common">Susabi-nori</name>
    <name type="synonym">Porphyra yezoensis</name>
    <dbReference type="NCBI Taxonomy" id="2788"/>
    <lineage>
        <taxon>Eukaryota</taxon>
        <taxon>Rhodophyta</taxon>
        <taxon>Bangiophyceae</taxon>
        <taxon>Bangiales</taxon>
        <taxon>Bangiaceae</taxon>
        <taxon>Pyropia</taxon>
    </lineage>
</organism>
<evidence type="ECO:0000313" key="2">
    <source>
        <dbReference type="Proteomes" id="UP000798662"/>
    </source>
</evidence>
<dbReference type="EMBL" id="CM020618">
    <property type="protein sequence ID" value="KAK1861623.1"/>
    <property type="molecule type" value="Genomic_DNA"/>
</dbReference>